<dbReference type="PANTHER" id="PTHR21137:SF35">
    <property type="entry name" value="ODORANT RECEPTOR 19A-RELATED"/>
    <property type="match status" value="1"/>
</dbReference>
<reference evidence="11" key="1">
    <citation type="journal article" date="2016" name="BMC Genomics">
        <title>Antennal transcriptome analysis and expression profiles of odorant binding proteins in Eogystia hippophaecolus (Lepidoptera: Cossidae).</title>
        <authorList>
            <person name="Hu P."/>
            <person name="Tao J."/>
            <person name="Cui M."/>
            <person name="Gao C."/>
            <person name="Lu P."/>
            <person name="Luo Y."/>
        </authorList>
    </citation>
    <scope>NUCLEOTIDE SEQUENCE</scope>
</reference>
<evidence type="ECO:0000256" key="8">
    <source>
        <dbReference type="ARBA" id="ARBA00023170"/>
    </source>
</evidence>
<dbReference type="AlphaFoldDB" id="A0A1B3P5N5"/>
<feature type="transmembrane region" description="Helical" evidence="10">
    <location>
        <begin position="145"/>
        <end position="164"/>
    </location>
</feature>
<evidence type="ECO:0000256" key="6">
    <source>
        <dbReference type="ARBA" id="ARBA00022989"/>
    </source>
</evidence>
<comment type="similarity">
    <text evidence="10">Belongs to the insect chemoreceptor superfamily. Heteromeric odorant receptor channel (TC 1.A.69) family.</text>
</comment>
<dbReference type="EMBL" id="KX655968">
    <property type="protein sequence ID" value="AOG12917.1"/>
    <property type="molecule type" value="mRNA"/>
</dbReference>
<keyword evidence="3 10" id="KW-0716">Sensory transduction</keyword>
<sequence>MPHLKSSVEEEYIKTPPKEQLFYQFLGKMMSLWSLGNQSWWGYKPHGLYVKINSAFVPVIGPPCLISQFVYLYQNFSKLSMSTLGVIFTMIPMTFLVNVKVRVHKTKKYKKLMKVFLSEIHLYNFIEDDNNVKQIVIRIERYTRWMAYCVVMLVTVNWLSWAVIPIVNNLKFKDDVQNKTMQLQTSLYMWMPFDYEHDYQNWIIIHSFNIYLIAIGCALLSIPDVINYVFLFHLVGHVTLLNHRIVSRLSFELTDKEVEERLKDVVEYHTFINKLFKDVESVFGVNISINYLNNLIVDSLLLFQSINQEKGDTTMFIYGVAFVICMGGLILMSFILEEIRNQSDVLPDSLYGVPWENWSIPNKKSFLTILTRLQPELSFVAAGGLRTGVTPMISIIKSTFSYYVMLKSTI</sequence>
<keyword evidence="6 10" id="KW-1133">Transmembrane helix</keyword>
<dbReference type="Pfam" id="PF02949">
    <property type="entry name" value="7tm_6"/>
    <property type="match status" value="1"/>
</dbReference>
<evidence type="ECO:0000256" key="3">
    <source>
        <dbReference type="ARBA" id="ARBA00022606"/>
    </source>
</evidence>
<comment type="caution">
    <text evidence="10">Lacks conserved residue(s) required for the propagation of feature annotation.</text>
</comment>
<evidence type="ECO:0000256" key="2">
    <source>
        <dbReference type="ARBA" id="ARBA00022475"/>
    </source>
</evidence>
<dbReference type="GO" id="GO:0005886">
    <property type="term" value="C:plasma membrane"/>
    <property type="evidence" value="ECO:0007669"/>
    <property type="project" value="UniProtKB-SubCell"/>
</dbReference>
<keyword evidence="4 10" id="KW-0812">Transmembrane</keyword>
<dbReference type="GO" id="GO:0005549">
    <property type="term" value="F:odorant binding"/>
    <property type="evidence" value="ECO:0007669"/>
    <property type="project" value="InterPro"/>
</dbReference>
<dbReference type="InterPro" id="IPR004117">
    <property type="entry name" value="7tm6_olfct_rcpt"/>
</dbReference>
<evidence type="ECO:0000256" key="9">
    <source>
        <dbReference type="ARBA" id="ARBA00023224"/>
    </source>
</evidence>
<name>A0A1B3P5N5_EOGHI</name>
<keyword evidence="5 10" id="KW-0552">Olfaction</keyword>
<keyword evidence="9 10" id="KW-0807">Transducer</keyword>
<comment type="subcellular location">
    <subcellularLocation>
        <location evidence="1 10">Cell membrane</location>
        <topology evidence="1 10">Multi-pass membrane protein</topology>
    </subcellularLocation>
</comment>
<protein>
    <recommendedName>
        <fullName evidence="10">Odorant receptor</fullName>
    </recommendedName>
</protein>
<evidence type="ECO:0000256" key="10">
    <source>
        <dbReference type="RuleBase" id="RU351113"/>
    </source>
</evidence>
<dbReference type="GO" id="GO:0007165">
    <property type="term" value="P:signal transduction"/>
    <property type="evidence" value="ECO:0007669"/>
    <property type="project" value="UniProtKB-KW"/>
</dbReference>
<accession>A0A1B3P5N5</accession>
<proteinExistence type="evidence at transcript level"/>
<evidence type="ECO:0000256" key="1">
    <source>
        <dbReference type="ARBA" id="ARBA00004651"/>
    </source>
</evidence>
<feature type="transmembrane region" description="Helical" evidence="10">
    <location>
        <begin position="315"/>
        <end position="336"/>
    </location>
</feature>
<evidence type="ECO:0000313" key="11">
    <source>
        <dbReference type="EMBL" id="AOG12917.1"/>
    </source>
</evidence>
<dbReference type="PANTHER" id="PTHR21137">
    <property type="entry name" value="ODORANT RECEPTOR"/>
    <property type="match status" value="1"/>
</dbReference>
<feature type="transmembrane region" description="Helical" evidence="10">
    <location>
        <begin position="283"/>
        <end position="303"/>
    </location>
</feature>
<keyword evidence="8 10" id="KW-0675">Receptor</keyword>
<organism evidence="11">
    <name type="scientific">Eogystia hippophaecolus</name>
    <name type="common">Moth</name>
    <name type="synonym">Holcocerus hippophaecolus</name>
    <dbReference type="NCBI Taxonomy" id="1206364"/>
    <lineage>
        <taxon>Eukaryota</taxon>
        <taxon>Metazoa</taxon>
        <taxon>Ecdysozoa</taxon>
        <taxon>Arthropoda</taxon>
        <taxon>Hexapoda</taxon>
        <taxon>Insecta</taxon>
        <taxon>Pterygota</taxon>
        <taxon>Neoptera</taxon>
        <taxon>Endopterygota</taxon>
        <taxon>Lepidoptera</taxon>
        <taxon>Glossata</taxon>
        <taxon>Ditrysia</taxon>
        <taxon>Cossoidea</taxon>
        <taxon>Cossidae</taxon>
        <taxon>Cossinae</taxon>
        <taxon>Eogystia</taxon>
    </lineage>
</organism>
<evidence type="ECO:0000256" key="5">
    <source>
        <dbReference type="ARBA" id="ARBA00022725"/>
    </source>
</evidence>
<feature type="transmembrane region" description="Helical" evidence="10">
    <location>
        <begin position="199"/>
        <end position="221"/>
    </location>
</feature>
<evidence type="ECO:0000256" key="7">
    <source>
        <dbReference type="ARBA" id="ARBA00023136"/>
    </source>
</evidence>
<keyword evidence="7 10" id="KW-0472">Membrane</keyword>
<feature type="transmembrane region" description="Helical" evidence="10">
    <location>
        <begin position="79"/>
        <end position="101"/>
    </location>
</feature>
<dbReference type="GO" id="GO:0004984">
    <property type="term" value="F:olfactory receptor activity"/>
    <property type="evidence" value="ECO:0007669"/>
    <property type="project" value="InterPro"/>
</dbReference>
<evidence type="ECO:0000256" key="4">
    <source>
        <dbReference type="ARBA" id="ARBA00022692"/>
    </source>
</evidence>
<keyword evidence="2" id="KW-1003">Cell membrane</keyword>